<comment type="caution">
    <text evidence="1">The sequence shown here is derived from an EMBL/GenBank/DDBJ whole genome shotgun (WGS) entry which is preliminary data.</text>
</comment>
<dbReference type="AlphaFoldDB" id="A0AB73BKN8"/>
<dbReference type="InterPro" id="IPR046880">
    <property type="entry name" value="TPR-S"/>
</dbReference>
<sequence length="418" mass="48018">MEIDCSRKKICFVIMGFGKKSDPESKMTFDLDKTYKNIIRPAVIEAGYECVRADEILDSGLIDRSMYALLMQADLVIADITTYNPNAIYELGIRHGVRPQSTIILKEENGKIPFDLDHNRMCMYSHMGEDIGFDEVERCKKHLVDLIENVTKKQEIDSPLYQFINNLNPPILPEEEYISLIDDLAEKESLIFAVVEKAKNKMKESDFESAAKYWEKAHKSAPNEPYFIQQRALSVYKSEIPSPVTALTDALNIISELSPDEVATSDPETLGITGAIYKTQWLINGDVASLNRAISYYGKCFNIRNDYYTGENYALCLDMKSNVSEDPDEQAHSRFEAKKVRKKIISALLDIIEFGEIETRIDRKWIYATLSHCYFVLKSDDKHKEYEALFMIESPDEWEVSTYEKNKQKINELHGVIK</sequence>
<organism evidence="1 2">
    <name type="scientific">Pseudoalteromonas fuliginea</name>
    <dbReference type="NCBI Taxonomy" id="1872678"/>
    <lineage>
        <taxon>Bacteria</taxon>
        <taxon>Pseudomonadati</taxon>
        <taxon>Pseudomonadota</taxon>
        <taxon>Gammaproteobacteria</taxon>
        <taxon>Alteromonadales</taxon>
        <taxon>Pseudoalteromonadaceae</taxon>
        <taxon>Pseudoalteromonas</taxon>
    </lineage>
</organism>
<reference evidence="1 2" key="1">
    <citation type="submission" date="2019-01" db="EMBL/GenBank/DDBJ databases">
        <title>Genome sequences of marine Pseudoalteromonas species.</title>
        <authorList>
            <person name="Boraston A.B."/>
            <person name="Hehemann J.-H."/>
            <person name="Vickers C.J."/>
            <person name="Salama-Alber O."/>
            <person name="Abe K."/>
            <person name="Hettle A.J."/>
        </authorList>
    </citation>
    <scope>NUCLEOTIDE SEQUENCE [LARGE SCALE GENOMIC DNA]</scope>
    <source>
        <strain evidence="1 2">PS42</strain>
    </source>
</reference>
<evidence type="ECO:0000313" key="2">
    <source>
        <dbReference type="Proteomes" id="UP000324162"/>
    </source>
</evidence>
<dbReference type="RefSeq" id="WP_149613608.1">
    <property type="nucleotide sequence ID" value="NZ_SEUK01000041.1"/>
</dbReference>
<dbReference type="EMBL" id="SEUK01000041">
    <property type="protein sequence ID" value="KAA1163735.1"/>
    <property type="molecule type" value="Genomic_DNA"/>
</dbReference>
<accession>A0AB73BKN8</accession>
<dbReference type="Proteomes" id="UP000324162">
    <property type="component" value="Unassembled WGS sequence"/>
</dbReference>
<protein>
    <submittedName>
        <fullName evidence="1">DUF4071 domain-containing protein</fullName>
    </submittedName>
</protein>
<gene>
    <name evidence="1" type="ORF">EU508_04195</name>
</gene>
<evidence type="ECO:0000313" key="1">
    <source>
        <dbReference type="EMBL" id="KAA1163735.1"/>
    </source>
</evidence>
<dbReference type="Pfam" id="PF20308">
    <property type="entry name" value="TPR-S"/>
    <property type="match status" value="1"/>
</dbReference>
<name>A0AB73BKN8_9GAMM</name>
<proteinExistence type="predicted"/>